<organism evidence="2 3">
    <name type="scientific">Streptococcus equinus</name>
    <name type="common">Streptococcus bovis</name>
    <dbReference type="NCBI Taxonomy" id="1335"/>
    <lineage>
        <taxon>Bacteria</taxon>
        <taxon>Bacillati</taxon>
        <taxon>Bacillota</taxon>
        <taxon>Bacilli</taxon>
        <taxon>Lactobacillales</taxon>
        <taxon>Streptococcaceae</taxon>
        <taxon>Streptococcus</taxon>
    </lineage>
</organism>
<sequence>MEAYLSLQDDIIIEISTVKKNEKDERVVFKDYSEFQKKLESRRVAEEISLDDFFESNYNDDIENKTLNTYHIKHWVSNRSFGELIDMYEEGEIKIPDMQRSFVWDSLKSSRLIESIILGLPIPAMFLMETENNTYELIDGVQRLTSLTNFVNGRPWNYDEDSNKRVIPSKLSQKVVKEIANKTFEQLPKELQRRILRSTIPLIEFRQMEPDNYESKFLIFERINSGSITLTSMQIRHSLFYGEFMTCLYKNVRSSESIKKLFTSNKIKNDSDVEAILRIFCFYSYYYKNEIELDSGNIKSHLNNFCQKKRNQKFDNHLFERINQTLTFLSQIFGDKAVFRNAKRENEHDVCFEGGVNIAIMEALVSAVINSLPEILDFTKIDTEKLIKAYQEEFIKLEDGVPNENPFRYSTGKKEKIDERFKICEKIVQESLVD</sequence>
<gene>
    <name evidence="2" type="ORF">SAMN05216415_0466</name>
</gene>
<evidence type="ECO:0000313" key="3">
    <source>
        <dbReference type="Proteomes" id="UP000182107"/>
    </source>
</evidence>
<proteinExistence type="predicted"/>
<dbReference type="RefSeq" id="WP_081342810.1">
    <property type="nucleotide sequence ID" value="NZ_FNMW01000001.1"/>
</dbReference>
<dbReference type="Proteomes" id="UP000182107">
    <property type="component" value="Unassembled WGS sequence"/>
</dbReference>
<evidence type="ECO:0000259" key="1">
    <source>
        <dbReference type="Pfam" id="PF03235"/>
    </source>
</evidence>
<feature type="domain" description="GmrSD restriction endonucleases N-terminal" evidence="1">
    <location>
        <begin position="82"/>
        <end position="240"/>
    </location>
</feature>
<protein>
    <recommendedName>
        <fullName evidence="1">GmrSD restriction endonucleases N-terminal domain-containing protein</fullName>
    </recommendedName>
</protein>
<dbReference type="InterPro" id="IPR004919">
    <property type="entry name" value="GmrSD_N"/>
</dbReference>
<name>A0AAE8L346_STREI</name>
<dbReference type="EMBL" id="FNMW01000001">
    <property type="protein sequence ID" value="SDW32387.1"/>
    <property type="molecule type" value="Genomic_DNA"/>
</dbReference>
<dbReference type="PANTHER" id="PTHR39639:SF1">
    <property type="entry name" value="DUF262 DOMAIN-CONTAINING PROTEIN"/>
    <property type="match status" value="1"/>
</dbReference>
<dbReference type="PANTHER" id="PTHR39639">
    <property type="entry name" value="CHROMOSOME 16, WHOLE GENOME SHOTGUN SEQUENCE"/>
    <property type="match status" value="1"/>
</dbReference>
<dbReference type="AlphaFoldDB" id="A0AAE8L346"/>
<comment type="caution">
    <text evidence="2">The sequence shown here is derived from an EMBL/GenBank/DDBJ whole genome shotgun (WGS) entry which is preliminary data.</text>
</comment>
<accession>A0AAE8L346</accession>
<dbReference type="Pfam" id="PF03235">
    <property type="entry name" value="GmrSD_N"/>
    <property type="match status" value="1"/>
</dbReference>
<evidence type="ECO:0000313" key="2">
    <source>
        <dbReference type="EMBL" id="SDW32387.1"/>
    </source>
</evidence>
<reference evidence="2 3" key="1">
    <citation type="submission" date="2016-10" db="EMBL/GenBank/DDBJ databases">
        <authorList>
            <person name="Varghese N."/>
            <person name="Submissions S."/>
        </authorList>
    </citation>
    <scope>NUCLEOTIDE SEQUENCE [LARGE SCALE GENOMIC DNA]</scope>
    <source>
        <strain evidence="2 3">Sb17</strain>
    </source>
</reference>